<dbReference type="AlphaFoldDB" id="A0A8H7YWD2"/>
<gene>
    <name evidence="1" type="ORF">I7I52_10209</name>
</gene>
<comment type="caution">
    <text evidence="1">The sequence shown here is derived from an EMBL/GenBank/DDBJ whole genome shotgun (WGS) entry which is preliminary data.</text>
</comment>
<proteinExistence type="predicted"/>
<organism evidence="1 2">
    <name type="scientific">Ajellomyces capsulatus</name>
    <name type="common">Darling's disease fungus</name>
    <name type="synonym">Histoplasma capsulatum</name>
    <dbReference type="NCBI Taxonomy" id="5037"/>
    <lineage>
        <taxon>Eukaryota</taxon>
        <taxon>Fungi</taxon>
        <taxon>Dikarya</taxon>
        <taxon>Ascomycota</taxon>
        <taxon>Pezizomycotina</taxon>
        <taxon>Eurotiomycetes</taxon>
        <taxon>Eurotiomycetidae</taxon>
        <taxon>Onygenales</taxon>
        <taxon>Ajellomycetaceae</taxon>
        <taxon>Histoplasma</taxon>
    </lineage>
</organism>
<dbReference type="VEuPathDB" id="FungiDB:I7I52_10209"/>
<sequence length="108" mass="12232">MHIQNRTQKNDSRSCMKQCFSPYKTPMAMNALVPVLPRAPEDSSRCTLIARSRSIRKAGHEGLSLSSFTIRLRGEMSHWMRPASSWSDMYPSMQLASPVRSVAFELLS</sequence>
<accession>A0A8H7YWD2</accession>
<dbReference type="Proteomes" id="UP000670092">
    <property type="component" value="Unassembled WGS sequence"/>
</dbReference>
<name>A0A8H7YWD2_AJECA</name>
<protein>
    <submittedName>
        <fullName evidence="1">Uncharacterized protein</fullName>
    </submittedName>
</protein>
<evidence type="ECO:0000313" key="1">
    <source>
        <dbReference type="EMBL" id="KAG5299785.1"/>
    </source>
</evidence>
<dbReference type="EMBL" id="JAEVHI010000002">
    <property type="protein sequence ID" value="KAG5299785.1"/>
    <property type="molecule type" value="Genomic_DNA"/>
</dbReference>
<reference evidence="1 2" key="1">
    <citation type="submission" date="2021-01" db="EMBL/GenBank/DDBJ databases">
        <title>Chromosome-level genome assembly of a human fungal pathogen reveals clustering of transcriptionally co-regulated genes.</title>
        <authorList>
            <person name="Voorhies M."/>
            <person name="Cohen S."/>
            <person name="Shea T.P."/>
            <person name="Petrus S."/>
            <person name="Munoz J.F."/>
            <person name="Poplawski S."/>
            <person name="Goldman W.E."/>
            <person name="Michael T."/>
            <person name="Cuomo C.A."/>
            <person name="Sil A."/>
            <person name="Beyhan S."/>
        </authorList>
    </citation>
    <scope>NUCLEOTIDE SEQUENCE [LARGE SCALE GENOMIC DNA]</scope>
    <source>
        <strain evidence="1 2">G184AR</strain>
    </source>
</reference>
<evidence type="ECO:0000313" key="2">
    <source>
        <dbReference type="Proteomes" id="UP000670092"/>
    </source>
</evidence>